<reference evidence="2" key="1">
    <citation type="submission" date="2014-09" db="EMBL/GenBank/DDBJ databases">
        <authorList>
            <person name="Sharma Rahul"/>
            <person name="Thines Marco"/>
        </authorList>
    </citation>
    <scope>NUCLEOTIDE SEQUENCE [LARGE SCALE GENOMIC DNA]</scope>
</reference>
<protein>
    <submittedName>
        <fullName evidence="1">Uncharacterized protein</fullName>
    </submittedName>
</protein>
<organism evidence="1 2">
    <name type="scientific">Plasmopara halstedii</name>
    <name type="common">Downy mildew of sunflower</name>
    <dbReference type="NCBI Taxonomy" id="4781"/>
    <lineage>
        <taxon>Eukaryota</taxon>
        <taxon>Sar</taxon>
        <taxon>Stramenopiles</taxon>
        <taxon>Oomycota</taxon>
        <taxon>Peronosporomycetes</taxon>
        <taxon>Peronosporales</taxon>
        <taxon>Peronosporaceae</taxon>
        <taxon>Plasmopara</taxon>
    </lineage>
</organism>
<dbReference type="GeneID" id="36398172"/>
<evidence type="ECO:0000313" key="2">
    <source>
        <dbReference type="Proteomes" id="UP000054928"/>
    </source>
</evidence>
<dbReference type="AlphaFoldDB" id="A0A0P1A8D5"/>
<accession>A0A0P1A8D5</accession>
<sequence length="99" mass="10915">MTSVHAAGDSANSASVHCVEIQVSKQVHLMIENSQSANSMQIIVPSFTGTLAVLRSRPFQMLPQKAAMQSRQNFDCPLTVHMNCGSYFSMLLRSHSFDQ</sequence>
<dbReference type="EMBL" id="CCYD01000207">
    <property type="protein sequence ID" value="CEG36569.1"/>
    <property type="molecule type" value="Genomic_DNA"/>
</dbReference>
<keyword evidence="2" id="KW-1185">Reference proteome</keyword>
<name>A0A0P1A8D5_PLAHL</name>
<proteinExistence type="predicted"/>
<dbReference type="Proteomes" id="UP000054928">
    <property type="component" value="Unassembled WGS sequence"/>
</dbReference>
<dbReference type="RefSeq" id="XP_024572938.1">
    <property type="nucleotide sequence ID" value="XM_024721797.1"/>
</dbReference>
<evidence type="ECO:0000313" key="1">
    <source>
        <dbReference type="EMBL" id="CEG36569.1"/>
    </source>
</evidence>